<dbReference type="InterPro" id="IPR011990">
    <property type="entry name" value="TPR-like_helical_dom_sf"/>
</dbReference>
<dbReference type="Pfam" id="PF13432">
    <property type="entry name" value="TPR_16"/>
    <property type="match status" value="2"/>
</dbReference>
<dbReference type="InterPro" id="IPR051012">
    <property type="entry name" value="CellSynth/LPSAsmb/PSIAsmb"/>
</dbReference>
<evidence type="ECO:0000256" key="3">
    <source>
        <dbReference type="SAM" id="Coils"/>
    </source>
</evidence>
<dbReference type="PROSITE" id="PS50005">
    <property type="entry name" value="TPR"/>
    <property type="match status" value="2"/>
</dbReference>
<dbReference type="PANTHER" id="PTHR45586:SF1">
    <property type="entry name" value="LIPOPOLYSACCHARIDE ASSEMBLY PROTEIN B"/>
    <property type="match status" value="1"/>
</dbReference>
<keyword evidence="1" id="KW-0677">Repeat</keyword>
<reference evidence="4" key="1">
    <citation type="submission" date="2018-06" db="EMBL/GenBank/DDBJ databases">
        <authorList>
            <person name="Zhirakovskaya E."/>
        </authorList>
    </citation>
    <scope>NUCLEOTIDE SEQUENCE</scope>
</reference>
<evidence type="ECO:0000256" key="1">
    <source>
        <dbReference type="ARBA" id="ARBA00022737"/>
    </source>
</evidence>
<dbReference type="Pfam" id="PF13424">
    <property type="entry name" value="TPR_12"/>
    <property type="match status" value="1"/>
</dbReference>
<proteinExistence type="predicted"/>
<protein>
    <submittedName>
        <fullName evidence="4">Uncharacterized protein</fullName>
    </submittedName>
</protein>
<dbReference type="SUPFAM" id="SSF48452">
    <property type="entry name" value="TPR-like"/>
    <property type="match status" value="2"/>
</dbReference>
<dbReference type="PANTHER" id="PTHR45586">
    <property type="entry name" value="TPR REPEAT-CONTAINING PROTEIN PA4667"/>
    <property type="match status" value="1"/>
</dbReference>
<organism evidence="4">
    <name type="scientific">hydrothermal vent metagenome</name>
    <dbReference type="NCBI Taxonomy" id="652676"/>
    <lineage>
        <taxon>unclassified sequences</taxon>
        <taxon>metagenomes</taxon>
        <taxon>ecological metagenomes</taxon>
    </lineage>
</organism>
<keyword evidence="2" id="KW-0802">TPR repeat</keyword>
<evidence type="ECO:0000256" key="2">
    <source>
        <dbReference type="ARBA" id="ARBA00022803"/>
    </source>
</evidence>
<sequence length="620" mass="71236">MLNVLNRFRFKSKDRLPLNHALSPVQQAPSLVLALSSVFLLSGCFQQTELIQTDPSTRLAVVNESSPAENKSSNKPVELVVKTEPVETIPLKAGDMYQIMVAEMMALKGFEAQAFDIMFKLAYKLRSADLAERAFQFSMKTYDAKKIASATLLWREIAPKATTPWRASFLIALRQNNVDQALLDWQHYRRLSKEALERDLLIVAQKVSTSSPPESGMLFLQKMVERYPDNWAAYFALGLLADSLNQFDVALSALEKAKSRQTEASEPQINQFLAKLYLQNPPAERGVKALKPYLKKYPTDWLVQERMARLEVQAGRYEEAVKRYERILEAEPNAHTSRLSLALIQVEQKDLKAAEQNLLAVEAKKGYSDVVNYYLGLIHQELEEPEKALRYFEKVKQGHYYVDAQLHRAEIYFSKNDRDRTFDILNATKATQPKKLIKLERAKAIFYSASSQPILAIEAYKKVLYLDADNISALMNQAMLFYDLNQLDAYEANLKQVIALVPDEADALNALGYYYADQGKQLDEAEALLNRAYQLKPESYYILDSMGWLYFQQGKYEQAKKYLQKALDIQMDDEVLIHMIHTLWKLNEKELAYDLWQKNHKKFLQNSELQGLMELLEKNG</sequence>
<dbReference type="EMBL" id="UOFB01000028">
    <property type="protein sequence ID" value="VAW44249.1"/>
    <property type="molecule type" value="Genomic_DNA"/>
</dbReference>
<accession>A0A3B0W4N6</accession>
<name>A0A3B0W4N6_9ZZZZ</name>
<dbReference type="InterPro" id="IPR019734">
    <property type="entry name" value="TPR_rpt"/>
</dbReference>
<dbReference type="Gene3D" id="1.25.40.10">
    <property type="entry name" value="Tetratricopeptide repeat domain"/>
    <property type="match status" value="3"/>
</dbReference>
<keyword evidence="3" id="KW-0175">Coiled coil</keyword>
<dbReference type="SMART" id="SM00028">
    <property type="entry name" value="TPR"/>
    <property type="match status" value="7"/>
</dbReference>
<dbReference type="AlphaFoldDB" id="A0A3B0W4N6"/>
<evidence type="ECO:0000313" key="4">
    <source>
        <dbReference type="EMBL" id="VAW44249.1"/>
    </source>
</evidence>
<feature type="coiled-coil region" evidence="3">
    <location>
        <begin position="307"/>
        <end position="364"/>
    </location>
</feature>
<gene>
    <name evidence="4" type="ORF">MNBD_GAMMA04-1746</name>
</gene>